<evidence type="ECO:0000256" key="5">
    <source>
        <dbReference type="SAM" id="MobiDB-lite"/>
    </source>
</evidence>
<dbReference type="PANTHER" id="PTHR48083:SF2">
    <property type="entry name" value="MEDIUM-CHAIN SPECIFIC ACYL-COA DEHYDROGENASE, MITOCHONDRIAL"/>
    <property type="match status" value="1"/>
</dbReference>
<dbReference type="GO" id="GO:0005737">
    <property type="term" value="C:cytoplasm"/>
    <property type="evidence" value="ECO:0007669"/>
    <property type="project" value="TreeGrafter"/>
</dbReference>
<accession>A0A7C9W0V6</accession>
<name>A0A7C9W0V6_9PSEU</name>
<dbReference type="Gene3D" id="2.40.110.10">
    <property type="entry name" value="Butyryl-CoA Dehydrogenase, subunit A, domain 2"/>
    <property type="match status" value="1"/>
</dbReference>
<protein>
    <submittedName>
        <fullName evidence="7">Acyl-CoA dehydrogenase</fullName>
    </submittedName>
</protein>
<dbReference type="EMBL" id="JAAMPJ010000010">
    <property type="protein sequence ID" value="NGY63738.1"/>
    <property type="molecule type" value="Genomic_DNA"/>
</dbReference>
<comment type="similarity">
    <text evidence="1">Belongs to the acyl-CoA dehydrogenase family.</text>
</comment>
<organism evidence="7 8">
    <name type="scientific">Lentzea alba</name>
    <dbReference type="NCBI Taxonomy" id="2714351"/>
    <lineage>
        <taxon>Bacteria</taxon>
        <taxon>Bacillati</taxon>
        <taxon>Actinomycetota</taxon>
        <taxon>Actinomycetes</taxon>
        <taxon>Pseudonocardiales</taxon>
        <taxon>Pseudonocardiaceae</taxon>
        <taxon>Lentzea</taxon>
    </lineage>
</organism>
<reference evidence="7 8" key="1">
    <citation type="submission" date="2020-03" db="EMBL/GenBank/DDBJ databases">
        <title>Isolation and identification of active actinomycetes.</title>
        <authorList>
            <person name="Sun X."/>
        </authorList>
    </citation>
    <scope>NUCLEOTIDE SEQUENCE [LARGE SCALE GENOMIC DNA]</scope>
    <source>
        <strain evidence="7 8">NEAU-D13</strain>
    </source>
</reference>
<feature type="region of interest" description="Disordered" evidence="5">
    <location>
        <begin position="1"/>
        <end position="28"/>
    </location>
</feature>
<dbReference type="InterPro" id="IPR050741">
    <property type="entry name" value="Acyl-CoA_dehydrogenase"/>
</dbReference>
<dbReference type="SUPFAM" id="SSF47203">
    <property type="entry name" value="Acyl-CoA dehydrogenase C-terminal domain-like"/>
    <property type="match status" value="1"/>
</dbReference>
<dbReference type="InterPro" id="IPR036250">
    <property type="entry name" value="AcylCo_DH-like_C"/>
</dbReference>
<evidence type="ECO:0000256" key="2">
    <source>
        <dbReference type="ARBA" id="ARBA00022630"/>
    </source>
</evidence>
<dbReference type="PANTHER" id="PTHR48083">
    <property type="entry name" value="MEDIUM-CHAIN SPECIFIC ACYL-COA DEHYDROGENASE, MITOCHONDRIAL-RELATED"/>
    <property type="match status" value="1"/>
</dbReference>
<evidence type="ECO:0000256" key="1">
    <source>
        <dbReference type="ARBA" id="ARBA00009347"/>
    </source>
</evidence>
<gene>
    <name evidence="7" type="ORF">G7043_32945</name>
</gene>
<dbReference type="SUPFAM" id="SSF56645">
    <property type="entry name" value="Acyl-CoA dehydrogenase NM domain-like"/>
    <property type="match status" value="1"/>
</dbReference>
<sequence>MSATLNGPEATRYPAGAELDHRLGDPRADENPYGFAAMRQRDERADLTALADEAGTDLRLAFVPRCFGGELLTADDTLMSARLASRRDGTAMPATMFGITATTCVLLAGTPEQCAEVVTMARHGQSIGFALIEEEHDGDLLAGDCSLFDDGRGDYRLTGRKWRVGLGPRCSALLVLARTGDRGPAAFTLVLLRDQDLAKAKRHVHRTEGFRGIEFADFCFDNLLVPVQDVVGGIGEGMETVLRALQLVRAMSTAANLGCADTALRLTMDHATTAGFEGAPLTAMPYVRRELGASAAALTVADVVATACARGLHTLPGQQSLWSSVAKSVVTDLSEDVFARCADVLAFRGQLADGPTGAFGVARRDNAVVRYLDIDPVGNLRLIAQQLRRLASHDVLDQPPPRPELATTFSLDAPLPELRLSDLALSWRGRDDVTAALPAVSHDIRDLLAGEPSAGPLLCRLGSLQAALSLIPRDVHELADALGKDCGRSAELLDLAERFAQLHAAASCVHLWWFNRHRPLFGQAPASTGWLVAALDVLRNRGGGPRGRLEPEIAAAPFTLAEALHADGRLFSAAPVQLREGAS</sequence>
<dbReference type="Pfam" id="PF00441">
    <property type="entry name" value="Acyl-CoA_dh_1"/>
    <property type="match status" value="1"/>
</dbReference>
<dbReference type="Proteomes" id="UP000481360">
    <property type="component" value="Unassembled WGS sequence"/>
</dbReference>
<evidence type="ECO:0000256" key="3">
    <source>
        <dbReference type="ARBA" id="ARBA00022827"/>
    </source>
</evidence>
<keyword evidence="3" id="KW-0274">FAD</keyword>
<proteinExistence type="inferred from homology"/>
<keyword evidence="2" id="KW-0285">Flavoprotein</keyword>
<dbReference type="InterPro" id="IPR009100">
    <property type="entry name" value="AcylCoA_DH/oxidase_NM_dom_sf"/>
</dbReference>
<dbReference type="InterPro" id="IPR009075">
    <property type="entry name" value="AcylCo_DH/oxidase_C"/>
</dbReference>
<evidence type="ECO:0000313" key="8">
    <source>
        <dbReference type="Proteomes" id="UP000481360"/>
    </source>
</evidence>
<evidence type="ECO:0000259" key="6">
    <source>
        <dbReference type="Pfam" id="PF00441"/>
    </source>
</evidence>
<dbReference type="GO" id="GO:0033539">
    <property type="term" value="P:fatty acid beta-oxidation using acyl-CoA dehydrogenase"/>
    <property type="evidence" value="ECO:0007669"/>
    <property type="project" value="TreeGrafter"/>
</dbReference>
<dbReference type="RefSeq" id="WP_166052397.1">
    <property type="nucleotide sequence ID" value="NZ_JAAMPJ010000010.1"/>
</dbReference>
<comment type="caution">
    <text evidence="7">The sequence shown here is derived from an EMBL/GenBank/DDBJ whole genome shotgun (WGS) entry which is preliminary data.</text>
</comment>
<evidence type="ECO:0000256" key="4">
    <source>
        <dbReference type="ARBA" id="ARBA00023002"/>
    </source>
</evidence>
<feature type="domain" description="Acyl-CoA dehydrogenase/oxidase C-terminal" evidence="6">
    <location>
        <begin position="235"/>
        <end position="355"/>
    </location>
</feature>
<keyword evidence="4" id="KW-0560">Oxidoreductase</keyword>
<dbReference type="AlphaFoldDB" id="A0A7C9W0V6"/>
<feature type="compositionally biased region" description="Basic and acidic residues" evidence="5">
    <location>
        <begin position="18"/>
        <end position="28"/>
    </location>
</feature>
<dbReference type="GO" id="GO:0003995">
    <property type="term" value="F:acyl-CoA dehydrogenase activity"/>
    <property type="evidence" value="ECO:0007669"/>
    <property type="project" value="TreeGrafter"/>
</dbReference>
<dbReference type="InterPro" id="IPR046373">
    <property type="entry name" value="Acyl-CoA_Oxase/DH_mid-dom_sf"/>
</dbReference>
<dbReference type="Gene3D" id="1.20.140.10">
    <property type="entry name" value="Butyryl-CoA Dehydrogenase, subunit A, domain 3"/>
    <property type="match status" value="1"/>
</dbReference>
<evidence type="ECO:0000313" key="7">
    <source>
        <dbReference type="EMBL" id="NGY63738.1"/>
    </source>
</evidence>
<keyword evidence="8" id="KW-1185">Reference proteome</keyword>